<reference evidence="4" key="1">
    <citation type="journal article" date="2019" name="Int. J. Syst. Evol. Microbiol.">
        <title>The Global Catalogue of Microorganisms (GCM) 10K type strain sequencing project: providing services to taxonomists for standard genome sequencing and annotation.</title>
        <authorList>
            <consortium name="The Broad Institute Genomics Platform"/>
            <consortium name="The Broad Institute Genome Sequencing Center for Infectious Disease"/>
            <person name="Wu L."/>
            <person name="Ma J."/>
        </authorList>
    </citation>
    <scope>NUCLEOTIDE SEQUENCE [LARGE SCALE GENOMIC DNA]</scope>
    <source>
        <strain evidence="4">JCM 30742</strain>
    </source>
</reference>
<dbReference type="InterPro" id="IPR037069">
    <property type="entry name" value="AcylCoA_DH/ox_N_sf"/>
</dbReference>
<proteinExistence type="predicted"/>
<dbReference type="Gene3D" id="1.10.540.10">
    <property type="entry name" value="Acyl-CoA dehydrogenase/oxidase, N-terminal domain"/>
    <property type="match status" value="1"/>
</dbReference>
<dbReference type="SUPFAM" id="SSF47203">
    <property type="entry name" value="Acyl-CoA dehydrogenase C-terminal domain-like"/>
    <property type="match status" value="1"/>
</dbReference>
<dbReference type="Gene3D" id="1.20.140.10">
    <property type="entry name" value="Butyryl-CoA Dehydrogenase, subunit A, domain 3"/>
    <property type="match status" value="1"/>
</dbReference>
<evidence type="ECO:0000313" key="4">
    <source>
        <dbReference type="Proteomes" id="UP001500752"/>
    </source>
</evidence>
<keyword evidence="4" id="KW-1185">Reference proteome</keyword>
<dbReference type="InterPro" id="IPR013107">
    <property type="entry name" value="Acyl-CoA_DH_C"/>
</dbReference>
<dbReference type="Pfam" id="PF08028">
    <property type="entry name" value="Acyl-CoA_dh_2"/>
    <property type="match status" value="1"/>
</dbReference>
<dbReference type="InterPro" id="IPR009100">
    <property type="entry name" value="AcylCoA_DH/oxidase_NM_dom_sf"/>
</dbReference>
<dbReference type="Proteomes" id="UP001500752">
    <property type="component" value="Unassembled WGS sequence"/>
</dbReference>
<name>A0ABP7CKK1_9MICC</name>
<comment type="caution">
    <text evidence="3">The sequence shown here is derived from an EMBL/GenBank/DDBJ whole genome shotgun (WGS) entry which is preliminary data.</text>
</comment>
<feature type="domain" description="Acyl-CoA dehydrogenase C-terminal" evidence="2">
    <location>
        <begin position="261"/>
        <end position="381"/>
    </location>
</feature>
<evidence type="ECO:0000259" key="2">
    <source>
        <dbReference type="Pfam" id="PF08028"/>
    </source>
</evidence>
<accession>A0ABP7CKK1</accession>
<evidence type="ECO:0000256" key="1">
    <source>
        <dbReference type="ARBA" id="ARBA00023002"/>
    </source>
</evidence>
<gene>
    <name evidence="3" type="ORF">GCM10023081_31890</name>
</gene>
<dbReference type="PANTHER" id="PTHR48083:SF19">
    <property type="entry name" value="FLAVIN-DEPENDENT MONOOXYGENASE, OXYGENASE SUBUNIT HSAA"/>
    <property type="match status" value="1"/>
</dbReference>
<dbReference type="Gene3D" id="2.40.110.10">
    <property type="entry name" value="Butyryl-CoA Dehydrogenase, subunit A, domain 2"/>
    <property type="match status" value="1"/>
</dbReference>
<dbReference type="PANTHER" id="PTHR48083">
    <property type="entry name" value="MEDIUM-CHAIN SPECIFIC ACYL-COA DEHYDROGENASE, MITOCHONDRIAL-RELATED"/>
    <property type="match status" value="1"/>
</dbReference>
<keyword evidence="1" id="KW-0560">Oxidoreductase</keyword>
<dbReference type="RefSeq" id="WP_345152263.1">
    <property type="nucleotide sequence ID" value="NZ_BAABEO010000020.1"/>
</dbReference>
<dbReference type="InterPro" id="IPR036250">
    <property type="entry name" value="AcylCo_DH-like_C"/>
</dbReference>
<sequence length="405" mass="43866">MSTTEIDDRQATQVRDIENAAGVLERAEALAGFFESQAREAEDLGRLPDRTVQAMKDAQIVRLLQPKRYGGHEAHPVDFAKAVLGIGARCGAAGWVAGVVGVHPHELALADPRVQEEIWGGDVNTWVASPYAPMGVAKPVDGGFVFNGHWKFSSGTDGCDWVIIGGFVAHPDGTPNREDIRHFILPRGDYEILQDSWQVSGLKGSGSKDLVVRDAFVPDYRVVPGVIEDLWGAARAVGLEAPVYAMPRAVMFAGTINTGTLALAQGALGAFIAYTRVRSNAAGPASQNMVQLQVLGEAAADIELSIEKQLTDFNRVHDHVATGRNAPLELVVEVRRNQVRNTHRALAAVDNLFLHAGGASLHLDQPLQRFWRDMHAAMNHMCNVAEPVYGNYALNLFGHPVIGRV</sequence>
<dbReference type="EMBL" id="BAABEO010000020">
    <property type="protein sequence ID" value="GAA3692028.1"/>
    <property type="molecule type" value="Genomic_DNA"/>
</dbReference>
<dbReference type="PIRSF" id="PIRSF016578">
    <property type="entry name" value="HsaA"/>
    <property type="match status" value="1"/>
</dbReference>
<dbReference type="SUPFAM" id="SSF56645">
    <property type="entry name" value="Acyl-CoA dehydrogenase NM domain-like"/>
    <property type="match status" value="1"/>
</dbReference>
<evidence type="ECO:0000313" key="3">
    <source>
        <dbReference type="EMBL" id="GAA3692028.1"/>
    </source>
</evidence>
<protein>
    <submittedName>
        <fullName evidence="3">Acyl-CoA dehydrogenase family protein</fullName>
    </submittedName>
</protein>
<dbReference type="InterPro" id="IPR046373">
    <property type="entry name" value="Acyl-CoA_Oxase/DH_mid-dom_sf"/>
</dbReference>
<organism evidence="3 4">
    <name type="scientific">Arthrobacter ginkgonis</name>
    <dbReference type="NCBI Taxonomy" id="1630594"/>
    <lineage>
        <taxon>Bacteria</taxon>
        <taxon>Bacillati</taxon>
        <taxon>Actinomycetota</taxon>
        <taxon>Actinomycetes</taxon>
        <taxon>Micrococcales</taxon>
        <taxon>Micrococcaceae</taxon>
        <taxon>Arthrobacter</taxon>
    </lineage>
</organism>
<dbReference type="InterPro" id="IPR050741">
    <property type="entry name" value="Acyl-CoA_dehydrogenase"/>
</dbReference>